<evidence type="ECO:0000313" key="4">
    <source>
        <dbReference type="EMBL" id="BDQ33631.1"/>
    </source>
</evidence>
<evidence type="ECO:0000256" key="1">
    <source>
        <dbReference type="ARBA" id="ARBA00022729"/>
    </source>
</evidence>
<dbReference type="Proteomes" id="UP001061361">
    <property type="component" value="Chromosome"/>
</dbReference>
<sequence length="262" mass="28838">MLICRRCAWFLLAACLWALAAPVSGLAESIRVGIGFAIPPYVIRSEDAGVEVDIIREALGRVGVEAEFIYLPNLRLPVAFAEGSVDCVAANAGYDLAADSGVPAYYSTITVIFHNYAVSLEKNGFSIMSIEDLADKRVLAFNNAAKYLGRDFAAMAASNARYSELADQALQVRMLLSGRVDVVISDKRIFLYWMKKNNRYSGLGIKPGESRLAFHSIFPPAPRRVAFRDEDLRTRFDQGLGLLNSEGGIKVIEERYAGVEEE</sequence>
<keyword evidence="5" id="KW-1185">Reference proteome</keyword>
<dbReference type="SMART" id="SM00062">
    <property type="entry name" value="PBPb"/>
    <property type="match status" value="1"/>
</dbReference>
<gene>
    <name evidence="4" type="ORF">JCM14722_11730</name>
</gene>
<dbReference type="PANTHER" id="PTHR35936:SF19">
    <property type="entry name" value="AMINO-ACID-BINDING PROTEIN YXEM-RELATED"/>
    <property type="match status" value="1"/>
</dbReference>
<proteinExistence type="predicted"/>
<dbReference type="RefSeq" id="WP_264983694.1">
    <property type="nucleotide sequence ID" value="NZ_AP026708.1"/>
</dbReference>
<protein>
    <submittedName>
        <fullName evidence="4">Polar amino acid ABC transporter</fullName>
    </submittedName>
</protein>
<feature type="signal peptide" evidence="2">
    <location>
        <begin position="1"/>
        <end position="20"/>
    </location>
</feature>
<dbReference type="SUPFAM" id="SSF53850">
    <property type="entry name" value="Periplasmic binding protein-like II"/>
    <property type="match status" value="1"/>
</dbReference>
<organism evidence="4 5">
    <name type="scientific">Pseudodesulfovibrio portus</name>
    <dbReference type="NCBI Taxonomy" id="231439"/>
    <lineage>
        <taxon>Bacteria</taxon>
        <taxon>Pseudomonadati</taxon>
        <taxon>Thermodesulfobacteriota</taxon>
        <taxon>Desulfovibrionia</taxon>
        <taxon>Desulfovibrionales</taxon>
        <taxon>Desulfovibrionaceae</taxon>
    </lineage>
</organism>
<accession>A0ABM8AQE1</accession>
<feature type="chain" id="PRO_5047474854" evidence="2">
    <location>
        <begin position="21"/>
        <end position="262"/>
    </location>
</feature>
<reference evidence="4" key="1">
    <citation type="submission" date="2022-08" db="EMBL/GenBank/DDBJ databases">
        <title>Genome Sequence of the sulphate-reducing bacterium, Pseudodesulfovibrio portus JCM14722.</title>
        <authorList>
            <person name="Kondo R."/>
            <person name="Kataoka T."/>
        </authorList>
    </citation>
    <scope>NUCLEOTIDE SEQUENCE</scope>
    <source>
        <strain evidence="4">JCM 14722</strain>
    </source>
</reference>
<dbReference type="InterPro" id="IPR001638">
    <property type="entry name" value="Solute-binding_3/MltF_N"/>
</dbReference>
<dbReference type="EMBL" id="AP026708">
    <property type="protein sequence ID" value="BDQ33631.1"/>
    <property type="molecule type" value="Genomic_DNA"/>
</dbReference>
<dbReference type="Gene3D" id="3.40.190.10">
    <property type="entry name" value="Periplasmic binding protein-like II"/>
    <property type="match status" value="2"/>
</dbReference>
<feature type="domain" description="Solute-binding protein family 3/N-terminal" evidence="3">
    <location>
        <begin position="29"/>
        <end position="260"/>
    </location>
</feature>
<name>A0ABM8AQE1_9BACT</name>
<dbReference type="PANTHER" id="PTHR35936">
    <property type="entry name" value="MEMBRANE-BOUND LYTIC MUREIN TRANSGLYCOSYLASE F"/>
    <property type="match status" value="1"/>
</dbReference>
<dbReference type="Pfam" id="PF00497">
    <property type="entry name" value="SBP_bac_3"/>
    <property type="match status" value="1"/>
</dbReference>
<evidence type="ECO:0000313" key="5">
    <source>
        <dbReference type="Proteomes" id="UP001061361"/>
    </source>
</evidence>
<evidence type="ECO:0000256" key="2">
    <source>
        <dbReference type="SAM" id="SignalP"/>
    </source>
</evidence>
<keyword evidence="1 2" id="KW-0732">Signal</keyword>
<evidence type="ECO:0000259" key="3">
    <source>
        <dbReference type="SMART" id="SM00062"/>
    </source>
</evidence>